<feature type="compositionally biased region" description="Basic and acidic residues" evidence="2">
    <location>
        <begin position="579"/>
        <end position="612"/>
    </location>
</feature>
<feature type="domain" description="ADF-H" evidence="3">
    <location>
        <begin position="214"/>
        <end position="365"/>
    </location>
</feature>
<dbReference type="GO" id="GO:0030864">
    <property type="term" value="C:cortical actin cytoskeleton"/>
    <property type="evidence" value="ECO:0007669"/>
    <property type="project" value="TreeGrafter"/>
</dbReference>
<feature type="compositionally biased region" description="Basic and acidic residues" evidence="2">
    <location>
        <begin position="892"/>
        <end position="926"/>
    </location>
</feature>
<dbReference type="SUPFAM" id="SSF55753">
    <property type="entry name" value="Actin depolymerizing proteins"/>
    <property type="match status" value="2"/>
</dbReference>
<proteinExistence type="predicted"/>
<dbReference type="PANTHER" id="PTHR10829:SF25">
    <property type="entry name" value="DREBRIN-LIKE PROTEIN"/>
    <property type="match status" value="1"/>
</dbReference>
<feature type="compositionally biased region" description="Polar residues" evidence="2">
    <location>
        <begin position="721"/>
        <end position="740"/>
    </location>
</feature>
<gene>
    <name evidence="4" type="ORF">GTHE00462_LOCUS15341</name>
</gene>
<reference evidence="4" key="1">
    <citation type="submission" date="2021-01" db="EMBL/GenBank/DDBJ databases">
        <authorList>
            <person name="Corre E."/>
            <person name="Pelletier E."/>
            <person name="Niang G."/>
            <person name="Scheremetjew M."/>
            <person name="Finn R."/>
            <person name="Kale V."/>
            <person name="Holt S."/>
            <person name="Cochrane G."/>
            <person name="Meng A."/>
            <person name="Brown T."/>
            <person name="Cohen L."/>
        </authorList>
    </citation>
    <scope>NUCLEOTIDE SEQUENCE</scope>
    <source>
        <strain evidence="4">CCMP 2712</strain>
    </source>
</reference>
<dbReference type="PANTHER" id="PTHR10829">
    <property type="entry name" value="CORTACTIN AND DREBRIN"/>
    <property type="match status" value="1"/>
</dbReference>
<feature type="compositionally biased region" description="Low complexity" evidence="2">
    <location>
        <begin position="630"/>
        <end position="639"/>
    </location>
</feature>
<evidence type="ECO:0000259" key="3">
    <source>
        <dbReference type="PROSITE" id="PS51263"/>
    </source>
</evidence>
<feature type="compositionally biased region" description="Basic and acidic residues" evidence="2">
    <location>
        <begin position="643"/>
        <end position="674"/>
    </location>
</feature>
<feature type="compositionally biased region" description="Basic and acidic residues" evidence="2">
    <location>
        <begin position="814"/>
        <end position="829"/>
    </location>
</feature>
<feature type="region of interest" description="Disordered" evidence="2">
    <location>
        <begin position="452"/>
        <end position="474"/>
    </location>
</feature>
<sequence length="1016" mass="112664">MTGEVSWEDVDDAREVIADVRDPDCELKWVLFGYGSDELKKISIVEAGESDLKDAMQLFEPKHVLYLFAQVGEKAYAFIQWLPDDAPIQFKAKASIHRSFITNYLGSLTLNIVASSLDDLTEDKIEEELGYYVATLGKVLNDQEAALKLNEAEKRKKDQRQRETWRGNTVKAAKSINNVTVTSATGSMLKGSDVNVPKKAPIKTLSHTMYQKANIEVEFEEEDALKELCLDLREANIEEDTFSWLILGYVEGKKNTLHLIETGNGGRDGLAGYVREEMNGALDKCMYMLIKEDDSSSKCTYVCWIGKNVPAFVKANISTHRGAISSWITTVVHNLQEEIVESVNDLLGVKDEDDDSLEQVNESVANVNESVHTSHVQQIDSQLQSKPYAGKVLEDVVREKTPHEIWLERKMNGGNTATSKPKDLNTSVQADREFKNVVLKKKDENATRKTVGRSRFAQKKVQGSDCSSDHGSDASIEKAYDKNDYMQQAQQAALEAQKLEDEAAKKRAAAKMYEERARHSELVEVMGEEPDWSPEDLSEAENNDEVVDNQEHEKEVSKGEHEVPESKSSEPSSEIARAPSKEASPKKTKEAPSETTRHAKDEEKSVPQEQAKESPPQSRTESSASVDGNSQSSQAQAAAPENDTEKEKMKSASQAEEKAAEEKLPKPSVEDSKTPEASTTRQEPEVKSATDGKDESSKEKIAHPEEMKEPPKEAEKEDSQTKSNTPTVEAQIEPASNKSSEAPVESEKSKAHESEDVNNHGNQVNLSKALQRIDEEKAEVTTTLPSDKEKAVDSGKVVENGDSSISKVPSTNDGEAKPAEQSKEDSEKLRILRDALSKQELEAKQARLAAARKALDDARALSSSLFVNNDSGKENDQSRISQPNENHSPKKIVNDKDTKHSDEDEIRRKAEELLARKKALLEEAAKRHSRNASSSSQNDETNTKVNAQPDADRLKRAEEYRQKKMAELASKKASADDAAAKKAAFLREAEEAVKRASAGTFEAPKVLCLPRLAPFW</sequence>
<feature type="compositionally biased region" description="Basic and acidic residues" evidence="2">
    <location>
        <begin position="745"/>
        <end position="758"/>
    </location>
</feature>
<feature type="compositionally biased region" description="Basic and acidic residues" evidence="2">
    <location>
        <begin position="549"/>
        <end position="568"/>
    </location>
</feature>
<evidence type="ECO:0000313" key="4">
    <source>
        <dbReference type="EMBL" id="CAE2299891.1"/>
    </source>
</evidence>
<feature type="coiled-coil region" evidence="1">
    <location>
        <begin position="482"/>
        <end position="516"/>
    </location>
</feature>
<feature type="region of interest" description="Disordered" evidence="2">
    <location>
        <begin position="520"/>
        <end position="829"/>
    </location>
</feature>
<dbReference type="AlphaFoldDB" id="A0A7S4NPU9"/>
<feature type="compositionally biased region" description="Polar residues" evidence="2">
    <location>
        <begin position="615"/>
        <end position="629"/>
    </location>
</feature>
<evidence type="ECO:0000256" key="1">
    <source>
        <dbReference type="SAM" id="Coils"/>
    </source>
</evidence>
<dbReference type="SMART" id="SM00102">
    <property type="entry name" value="ADF"/>
    <property type="match status" value="1"/>
</dbReference>
<accession>A0A7S4NPU9</accession>
<name>A0A7S4NPU9_GUITH</name>
<dbReference type="PROSITE" id="PS51263">
    <property type="entry name" value="ADF_H"/>
    <property type="match status" value="2"/>
</dbReference>
<dbReference type="Pfam" id="PF00241">
    <property type="entry name" value="Cofilin_ADF"/>
    <property type="match status" value="2"/>
</dbReference>
<dbReference type="GO" id="GO:0005884">
    <property type="term" value="C:actin filament"/>
    <property type="evidence" value="ECO:0007669"/>
    <property type="project" value="TreeGrafter"/>
</dbReference>
<dbReference type="Gene3D" id="3.40.20.10">
    <property type="entry name" value="Severin"/>
    <property type="match status" value="2"/>
</dbReference>
<feature type="compositionally biased region" description="Polar residues" evidence="2">
    <location>
        <begin position="801"/>
        <end position="813"/>
    </location>
</feature>
<dbReference type="GO" id="GO:0051015">
    <property type="term" value="F:actin filament binding"/>
    <property type="evidence" value="ECO:0007669"/>
    <property type="project" value="TreeGrafter"/>
</dbReference>
<protein>
    <recommendedName>
        <fullName evidence="3">ADF-H domain-containing protein</fullName>
    </recommendedName>
</protein>
<feature type="compositionally biased region" description="Basic and acidic residues" evidence="2">
    <location>
        <begin position="682"/>
        <end position="720"/>
    </location>
</feature>
<dbReference type="GO" id="GO:0030833">
    <property type="term" value="P:regulation of actin filament polymerization"/>
    <property type="evidence" value="ECO:0007669"/>
    <property type="project" value="TreeGrafter"/>
</dbReference>
<feature type="compositionally biased region" description="Acidic residues" evidence="2">
    <location>
        <begin position="526"/>
        <end position="548"/>
    </location>
</feature>
<dbReference type="InterPro" id="IPR002108">
    <property type="entry name" value="ADF-H"/>
</dbReference>
<feature type="compositionally biased region" description="Polar residues" evidence="2">
    <location>
        <begin position="931"/>
        <end position="946"/>
    </location>
</feature>
<evidence type="ECO:0000256" key="2">
    <source>
        <dbReference type="SAM" id="MobiDB-lite"/>
    </source>
</evidence>
<feature type="compositionally biased region" description="Polar residues" evidence="2">
    <location>
        <begin position="759"/>
        <end position="768"/>
    </location>
</feature>
<keyword evidence="1" id="KW-0175">Coiled coil</keyword>
<feature type="region of interest" description="Disordered" evidence="2">
    <location>
        <begin position="864"/>
        <end position="956"/>
    </location>
</feature>
<organism evidence="4">
    <name type="scientific">Guillardia theta</name>
    <name type="common">Cryptophyte</name>
    <name type="synonym">Cryptomonas phi</name>
    <dbReference type="NCBI Taxonomy" id="55529"/>
    <lineage>
        <taxon>Eukaryota</taxon>
        <taxon>Cryptophyceae</taxon>
        <taxon>Pyrenomonadales</taxon>
        <taxon>Geminigeraceae</taxon>
        <taxon>Guillardia</taxon>
    </lineage>
</organism>
<dbReference type="EMBL" id="HBKN01019467">
    <property type="protein sequence ID" value="CAE2299891.1"/>
    <property type="molecule type" value="Transcribed_RNA"/>
</dbReference>
<dbReference type="GO" id="GO:0030427">
    <property type="term" value="C:site of polarized growth"/>
    <property type="evidence" value="ECO:0007669"/>
    <property type="project" value="TreeGrafter"/>
</dbReference>
<dbReference type="InterPro" id="IPR029006">
    <property type="entry name" value="ADF-H/Gelsolin-like_dom_sf"/>
</dbReference>
<feature type="domain" description="ADF-H" evidence="3">
    <location>
        <begin position="4"/>
        <end position="130"/>
    </location>
</feature>